<dbReference type="AlphaFoldDB" id="A0A2N9GD82"/>
<proteinExistence type="predicted"/>
<sequence length="98" mass="10925">MAGLGGSDLDLEAWWLGSRFEWLKSRLGSVARIPCDGSQGWKWRQARGARRERRKCLPGRVPCRDDEVVARETGDLGEGRGEVKEEETVKSLAIAEAI</sequence>
<dbReference type="EMBL" id="OIVN01001734">
    <property type="protein sequence ID" value="SPC97084.1"/>
    <property type="molecule type" value="Genomic_DNA"/>
</dbReference>
<name>A0A2N9GD82_FAGSY</name>
<reference evidence="1" key="1">
    <citation type="submission" date="2018-02" db="EMBL/GenBank/DDBJ databases">
        <authorList>
            <person name="Cohen D.B."/>
            <person name="Kent A.D."/>
        </authorList>
    </citation>
    <scope>NUCLEOTIDE SEQUENCE</scope>
</reference>
<evidence type="ECO:0000313" key="1">
    <source>
        <dbReference type="EMBL" id="SPC97084.1"/>
    </source>
</evidence>
<organism evidence="1">
    <name type="scientific">Fagus sylvatica</name>
    <name type="common">Beechnut</name>
    <dbReference type="NCBI Taxonomy" id="28930"/>
    <lineage>
        <taxon>Eukaryota</taxon>
        <taxon>Viridiplantae</taxon>
        <taxon>Streptophyta</taxon>
        <taxon>Embryophyta</taxon>
        <taxon>Tracheophyta</taxon>
        <taxon>Spermatophyta</taxon>
        <taxon>Magnoliopsida</taxon>
        <taxon>eudicotyledons</taxon>
        <taxon>Gunneridae</taxon>
        <taxon>Pentapetalae</taxon>
        <taxon>rosids</taxon>
        <taxon>fabids</taxon>
        <taxon>Fagales</taxon>
        <taxon>Fagaceae</taxon>
        <taxon>Fagus</taxon>
    </lineage>
</organism>
<protein>
    <submittedName>
        <fullName evidence="1">Uncharacterized protein</fullName>
    </submittedName>
</protein>
<gene>
    <name evidence="1" type="ORF">FSB_LOCUS24966</name>
</gene>
<accession>A0A2N9GD82</accession>